<accession>A0A511BN13</accession>
<keyword evidence="1" id="KW-0472">Membrane</keyword>
<keyword evidence="4" id="KW-1185">Reference proteome</keyword>
<name>A0A511BN13_9PROT</name>
<sequence>MRLPIVLLMLSALLGTLALQSLASYDETPRAEIERLTGIDIAAALVQAPHSGCDDMSGMIAPGRDHYRHKGTHHHDEGCALCPLFQFAAFFLALFVFAAFIRVLRYRCRHAMPPARAPPVCRWAMPPSQAPPFLLKPLACF</sequence>
<gene>
    <name evidence="3" type="ORF">SSA02_09030</name>
</gene>
<proteinExistence type="predicted"/>
<feature type="chain" id="PRO_5022144141" description="DUF2946 domain-containing protein" evidence="2">
    <location>
        <begin position="24"/>
        <end position="141"/>
    </location>
</feature>
<dbReference type="AlphaFoldDB" id="A0A511BN13"/>
<keyword evidence="2" id="KW-0732">Signal</keyword>
<protein>
    <recommendedName>
        <fullName evidence="5">DUF2946 domain-containing protein</fullName>
    </recommendedName>
</protein>
<evidence type="ECO:0000313" key="3">
    <source>
        <dbReference type="EMBL" id="GEL01740.1"/>
    </source>
</evidence>
<reference evidence="3 4" key="1">
    <citation type="submission" date="2019-07" db="EMBL/GenBank/DDBJ databases">
        <title>Whole genome shotgun sequence of Swaminathania salitolerans NBRC 104436.</title>
        <authorList>
            <person name="Hosoyama A."/>
            <person name="Uohara A."/>
            <person name="Ohji S."/>
            <person name="Ichikawa N."/>
        </authorList>
    </citation>
    <scope>NUCLEOTIDE SEQUENCE [LARGE SCALE GENOMIC DNA]</scope>
    <source>
        <strain evidence="3 4">NBRC 104436</strain>
    </source>
</reference>
<keyword evidence="1" id="KW-0812">Transmembrane</keyword>
<feature type="transmembrane region" description="Helical" evidence="1">
    <location>
        <begin position="84"/>
        <end position="104"/>
    </location>
</feature>
<dbReference type="EMBL" id="BJVC01000002">
    <property type="protein sequence ID" value="GEL01740.1"/>
    <property type="molecule type" value="Genomic_DNA"/>
</dbReference>
<evidence type="ECO:0000256" key="1">
    <source>
        <dbReference type="SAM" id="Phobius"/>
    </source>
</evidence>
<evidence type="ECO:0000313" key="4">
    <source>
        <dbReference type="Proteomes" id="UP000321405"/>
    </source>
</evidence>
<evidence type="ECO:0000256" key="2">
    <source>
        <dbReference type="SAM" id="SignalP"/>
    </source>
</evidence>
<comment type="caution">
    <text evidence="3">The sequence shown here is derived from an EMBL/GenBank/DDBJ whole genome shotgun (WGS) entry which is preliminary data.</text>
</comment>
<evidence type="ECO:0008006" key="5">
    <source>
        <dbReference type="Google" id="ProtNLM"/>
    </source>
</evidence>
<organism evidence="3 4">
    <name type="scientific">Swaminathania salitolerans</name>
    <dbReference type="NCBI Taxonomy" id="182838"/>
    <lineage>
        <taxon>Bacteria</taxon>
        <taxon>Pseudomonadati</taxon>
        <taxon>Pseudomonadota</taxon>
        <taxon>Alphaproteobacteria</taxon>
        <taxon>Acetobacterales</taxon>
        <taxon>Acetobacteraceae</taxon>
        <taxon>Swaminathania</taxon>
    </lineage>
</organism>
<keyword evidence="1" id="KW-1133">Transmembrane helix</keyword>
<feature type="signal peptide" evidence="2">
    <location>
        <begin position="1"/>
        <end position="23"/>
    </location>
</feature>
<dbReference type="Proteomes" id="UP000321405">
    <property type="component" value="Unassembled WGS sequence"/>
</dbReference>